<proteinExistence type="predicted"/>
<feature type="coiled-coil region" evidence="1">
    <location>
        <begin position="26"/>
        <end position="53"/>
    </location>
</feature>
<evidence type="ECO:0000313" key="4">
    <source>
        <dbReference type="Proteomes" id="UP000639338"/>
    </source>
</evidence>
<reference evidence="3 4" key="1">
    <citation type="submission" date="2020-08" db="EMBL/GenBank/DDBJ databases">
        <title>Aphidius gifuensis genome sequencing and assembly.</title>
        <authorList>
            <person name="Du Z."/>
        </authorList>
    </citation>
    <scope>NUCLEOTIDE SEQUENCE [LARGE SCALE GENOMIC DNA]</scope>
    <source>
        <strain evidence="3">YNYX2018</strain>
        <tissue evidence="3">Adults</tissue>
    </source>
</reference>
<feature type="region of interest" description="Disordered" evidence="2">
    <location>
        <begin position="79"/>
        <end position="124"/>
    </location>
</feature>
<sequence length="124" mass="13848">MDARCDPSENLDIKSVKSLKVRDHKNLSDAERIEKLEKEVTTLRNDFDRVKWEQAVTETAIGRAIIRGSASLNEAYGLVGKPPKRNQQIENISAQKMPMVTGSDKKTKDSNKKVKDECGGFTLG</sequence>
<name>A0A834XQE7_APHGI</name>
<comment type="caution">
    <text evidence="3">The sequence shown here is derived from an EMBL/GenBank/DDBJ whole genome shotgun (WGS) entry which is preliminary data.</text>
</comment>
<feature type="compositionally biased region" description="Polar residues" evidence="2">
    <location>
        <begin position="85"/>
        <end position="94"/>
    </location>
</feature>
<dbReference type="EMBL" id="JACMRX010000004">
    <property type="protein sequence ID" value="KAF7990246.1"/>
    <property type="molecule type" value="Genomic_DNA"/>
</dbReference>
<evidence type="ECO:0000256" key="1">
    <source>
        <dbReference type="SAM" id="Coils"/>
    </source>
</evidence>
<keyword evidence="1" id="KW-0175">Coiled coil</keyword>
<accession>A0A834XQE7</accession>
<evidence type="ECO:0000313" key="3">
    <source>
        <dbReference type="EMBL" id="KAF7990246.1"/>
    </source>
</evidence>
<protein>
    <submittedName>
        <fullName evidence="3">Uncharacterized protein</fullName>
    </submittedName>
</protein>
<feature type="compositionally biased region" description="Basic and acidic residues" evidence="2">
    <location>
        <begin position="103"/>
        <end position="118"/>
    </location>
</feature>
<dbReference type="AlphaFoldDB" id="A0A834XQE7"/>
<evidence type="ECO:0000256" key="2">
    <source>
        <dbReference type="SAM" id="MobiDB-lite"/>
    </source>
</evidence>
<dbReference type="Proteomes" id="UP000639338">
    <property type="component" value="Unassembled WGS sequence"/>
</dbReference>
<dbReference type="OrthoDB" id="7675643at2759"/>
<gene>
    <name evidence="3" type="ORF">HCN44_000051</name>
</gene>
<organism evidence="3 4">
    <name type="scientific">Aphidius gifuensis</name>
    <name type="common">Parasitoid wasp</name>
    <dbReference type="NCBI Taxonomy" id="684658"/>
    <lineage>
        <taxon>Eukaryota</taxon>
        <taxon>Metazoa</taxon>
        <taxon>Ecdysozoa</taxon>
        <taxon>Arthropoda</taxon>
        <taxon>Hexapoda</taxon>
        <taxon>Insecta</taxon>
        <taxon>Pterygota</taxon>
        <taxon>Neoptera</taxon>
        <taxon>Endopterygota</taxon>
        <taxon>Hymenoptera</taxon>
        <taxon>Apocrita</taxon>
        <taxon>Ichneumonoidea</taxon>
        <taxon>Braconidae</taxon>
        <taxon>Aphidiinae</taxon>
        <taxon>Aphidius</taxon>
    </lineage>
</organism>
<keyword evidence="4" id="KW-1185">Reference proteome</keyword>